<dbReference type="AlphaFoldDB" id="A0A7W9J0P1"/>
<protein>
    <submittedName>
        <fullName evidence="1">Uncharacterized protein</fullName>
    </submittedName>
</protein>
<keyword evidence="2" id="KW-1185">Reference proteome</keyword>
<dbReference type="Proteomes" id="UP000549971">
    <property type="component" value="Unassembled WGS sequence"/>
</dbReference>
<proteinExistence type="predicted"/>
<evidence type="ECO:0000313" key="2">
    <source>
        <dbReference type="Proteomes" id="UP000549971"/>
    </source>
</evidence>
<evidence type="ECO:0000313" key="1">
    <source>
        <dbReference type="EMBL" id="MBB5833453.1"/>
    </source>
</evidence>
<name>A0A7W9J0P1_9ACTN</name>
<organism evidence="1 2">
    <name type="scientific">Kribbella italica</name>
    <dbReference type="NCBI Taxonomy" id="1540520"/>
    <lineage>
        <taxon>Bacteria</taxon>
        <taxon>Bacillati</taxon>
        <taxon>Actinomycetota</taxon>
        <taxon>Actinomycetes</taxon>
        <taxon>Propionibacteriales</taxon>
        <taxon>Kribbellaceae</taxon>
        <taxon>Kribbella</taxon>
    </lineage>
</organism>
<comment type="caution">
    <text evidence="1">The sequence shown here is derived from an EMBL/GenBank/DDBJ whole genome shotgun (WGS) entry which is preliminary data.</text>
</comment>
<dbReference type="RefSeq" id="WP_184793341.1">
    <property type="nucleotide sequence ID" value="NZ_JACHMY010000001.1"/>
</dbReference>
<gene>
    <name evidence="1" type="ORF">HDA39_000187</name>
</gene>
<sequence length="144" mass="16030">MRILSPIQSTTIMILGDNPVRLTFPDGGTIDLAVGQEIEVEVVEAKPRGTTNCGGERKLTPKAEPTTGWEWVRDSMRRGDEAAVERQRAEEARLRRRPSRFVDGEGDTWVRDAGGTYATTWAGDSGYWSGWTYEHVVDAFGVGW</sequence>
<accession>A0A7W9J0P1</accession>
<reference evidence="1 2" key="1">
    <citation type="submission" date="2020-08" db="EMBL/GenBank/DDBJ databases">
        <title>Sequencing the genomes of 1000 actinobacteria strains.</title>
        <authorList>
            <person name="Klenk H.-P."/>
        </authorList>
    </citation>
    <scope>NUCLEOTIDE SEQUENCE [LARGE SCALE GENOMIC DNA]</scope>
    <source>
        <strain evidence="1 2">DSM 28967</strain>
    </source>
</reference>
<dbReference type="EMBL" id="JACHMY010000001">
    <property type="protein sequence ID" value="MBB5833453.1"/>
    <property type="molecule type" value="Genomic_DNA"/>
</dbReference>